<organism evidence="1 2">
    <name type="scientific">Linum tenue</name>
    <dbReference type="NCBI Taxonomy" id="586396"/>
    <lineage>
        <taxon>Eukaryota</taxon>
        <taxon>Viridiplantae</taxon>
        <taxon>Streptophyta</taxon>
        <taxon>Embryophyta</taxon>
        <taxon>Tracheophyta</taxon>
        <taxon>Spermatophyta</taxon>
        <taxon>Magnoliopsida</taxon>
        <taxon>eudicotyledons</taxon>
        <taxon>Gunneridae</taxon>
        <taxon>Pentapetalae</taxon>
        <taxon>rosids</taxon>
        <taxon>fabids</taxon>
        <taxon>Malpighiales</taxon>
        <taxon>Linaceae</taxon>
        <taxon>Linum</taxon>
    </lineage>
</organism>
<gene>
    <name evidence="1" type="ORF">LITE_LOCUS21529</name>
</gene>
<reference evidence="1" key="1">
    <citation type="submission" date="2022-08" db="EMBL/GenBank/DDBJ databases">
        <authorList>
            <person name="Gutierrez-Valencia J."/>
        </authorList>
    </citation>
    <scope>NUCLEOTIDE SEQUENCE</scope>
</reference>
<name>A0AAV0L0F2_9ROSI</name>
<comment type="caution">
    <text evidence="1">The sequence shown here is derived from an EMBL/GenBank/DDBJ whole genome shotgun (WGS) entry which is preliminary data.</text>
</comment>
<evidence type="ECO:0000313" key="1">
    <source>
        <dbReference type="EMBL" id="CAI0428154.1"/>
    </source>
</evidence>
<proteinExistence type="predicted"/>
<protein>
    <submittedName>
        <fullName evidence="1">Uncharacterized protein</fullName>
    </submittedName>
</protein>
<dbReference type="Proteomes" id="UP001154282">
    <property type="component" value="Unassembled WGS sequence"/>
</dbReference>
<accession>A0AAV0L0F2</accession>
<dbReference type="EMBL" id="CAMGYJ010000006">
    <property type="protein sequence ID" value="CAI0428154.1"/>
    <property type="molecule type" value="Genomic_DNA"/>
</dbReference>
<sequence>MSNRDQPRQK</sequence>
<keyword evidence="2" id="KW-1185">Reference proteome</keyword>
<evidence type="ECO:0000313" key="2">
    <source>
        <dbReference type="Proteomes" id="UP001154282"/>
    </source>
</evidence>